<dbReference type="EMBL" id="JAATEJ010000012">
    <property type="protein sequence ID" value="NJP44990.1"/>
    <property type="molecule type" value="Genomic_DNA"/>
</dbReference>
<reference evidence="1 2" key="1">
    <citation type="submission" date="2020-03" db="EMBL/GenBank/DDBJ databases">
        <title>WGS of actinomycetes isolated from Thailand.</title>
        <authorList>
            <person name="Thawai C."/>
        </authorList>
    </citation>
    <scope>NUCLEOTIDE SEQUENCE [LARGE SCALE GENOMIC DNA]</scope>
    <source>
        <strain evidence="1 2">PRB2-1</strain>
    </source>
</reference>
<protein>
    <recommendedName>
        <fullName evidence="3">Tetratricopeptide repeat protein</fullName>
    </recommendedName>
</protein>
<organism evidence="1 2">
    <name type="scientific">Actinacidiphila epipremni</name>
    <dbReference type="NCBI Taxonomy" id="2053013"/>
    <lineage>
        <taxon>Bacteria</taxon>
        <taxon>Bacillati</taxon>
        <taxon>Actinomycetota</taxon>
        <taxon>Actinomycetes</taxon>
        <taxon>Kitasatosporales</taxon>
        <taxon>Streptomycetaceae</taxon>
        <taxon>Actinacidiphila</taxon>
    </lineage>
</organism>
<dbReference type="Proteomes" id="UP000734511">
    <property type="component" value="Unassembled WGS sequence"/>
</dbReference>
<accession>A0ABX0ZM86</accession>
<evidence type="ECO:0000313" key="2">
    <source>
        <dbReference type="Proteomes" id="UP000734511"/>
    </source>
</evidence>
<proteinExistence type="predicted"/>
<keyword evidence="2" id="KW-1185">Reference proteome</keyword>
<gene>
    <name evidence="1" type="ORF">HCN08_16530</name>
</gene>
<evidence type="ECO:0000313" key="1">
    <source>
        <dbReference type="EMBL" id="NJP44990.1"/>
    </source>
</evidence>
<comment type="caution">
    <text evidence="1">The sequence shown here is derived from an EMBL/GenBank/DDBJ whole genome shotgun (WGS) entry which is preliminary data.</text>
</comment>
<sequence length="389" mass="43847">MAGATMETDIFDSLPSDWFEDGLDYALAKCVGTPGPISRVRARRISAKNNEATYRVADYLEQTGGESRRFLPLHPKFLDVVIAHVDQVDQLKSIASALEHRGRQFWAAQLYLRACDLGDFESSLALAAILSFAGDPAGAAQTMRIQCGSSDPRYGEFLAFYLHRSGQVEAAEEVCISEFNRGNLRPLLRLKEAYELADTDTRIDDLHAKVISSKYPEIFKFITEAQEEFHTTLHKVSTLVANRLRITREHAELQVLEEIDLALPRIKSLSEAMDLHTREMQDSVRRLRSLVEDSSEDERRREVKEMRARISLLEQAGEIETARKLITDGLNAGIIGLETLGSHLSLQDESNHIEYIEGRGIDWDGALNQPWKLSDVRRACYKSLRGEGL</sequence>
<dbReference type="RefSeq" id="WP_167983861.1">
    <property type="nucleotide sequence ID" value="NZ_JAATEJ010000012.1"/>
</dbReference>
<evidence type="ECO:0008006" key="3">
    <source>
        <dbReference type="Google" id="ProtNLM"/>
    </source>
</evidence>
<name>A0ABX0ZM86_9ACTN</name>